<proteinExistence type="predicted"/>
<name>A0A8J2LQ49_9BILA</name>
<evidence type="ECO:0000313" key="2">
    <source>
        <dbReference type="Proteomes" id="UP000746747"/>
    </source>
</evidence>
<gene>
    <name evidence="1" type="ORF">CJOHNSTONI_LOCUS1448</name>
</gene>
<organism evidence="1 2">
    <name type="scientific">Cercopithifilaria johnstoni</name>
    <dbReference type="NCBI Taxonomy" id="2874296"/>
    <lineage>
        <taxon>Eukaryota</taxon>
        <taxon>Metazoa</taxon>
        <taxon>Ecdysozoa</taxon>
        <taxon>Nematoda</taxon>
        <taxon>Chromadorea</taxon>
        <taxon>Rhabditida</taxon>
        <taxon>Spirurina</taxon>
        <taxon>Spiruromorpha</taxon>
        <taxon>Filarioidea</taxon>
        <taxon>Onchocercidae</taxon>
        <taxon>Cercopithifilaria</taxon>
    </lineage>
</organism>
<comment type="caution">
    <text evidence="1">The sequence shown here is derived from an EMBL/GenBank/DDBJ whole genome shotgun (WGS) entry which is preliminary data.</text>
</comment>
<dbReference type="OrthoDB" id="6777263at2759"/>
<dbReference type="AlphaFoldDB" id="A0A8J2LQ49"/>
<dbReference type="Proteomes" id="UP000746747">
    <property type="component" value="Unassembled WGS sequence"/>
</dbReference>
<sequence length="176" mass="18737">MNRPGLNLPFNFAQQYPYNAYTMNTRQALASLGFDMDAFEVADCYGKRFGRATSGVPGNQATATAAAAAQYPRSYGIGTPLMDPFTMQYMWNPAINSSMFGVYDNSSNTLAREYYNQVMNGLAPTVSGNGASIGDGIAQSSNVQPVNLQQYIAATALLNGAANFRTDGSGDGPNGH</sequence>
<protein>
    <submittedName>
        <fullName evidence="1">Uncharacterized protein</fullName>
    </submittedName>
</protein>
<evidence type="ECO:0000313" key="1">
    <source>
        <dbReference type="EMBL" id="CAG9531011.1"/>
    </source>
</evidence>
<reference evidence="1" key="1">
    <citation type="submission" date="2021-09" db="EMBL/GenBank/DDBJ databases">
        <authorList>
            <consortium name="Pathogen Informatics"/>
        </authorList>
    </citation>
    <scope>NUCLEOTIDE SEQUENCE</scope>
</reference>
<keyword evidence="2" id="KW-1185">Reference proteome</keyword>
<accession>A0A8J2LQ49</accession>
<dbReference type="EMBL" id="CAKAEH010000445">
    <property type="protein sequence ID" value="CAG9531011.1"/>
    <property type="molecule type" value="Genomic_DNA"/>
</dbReference>